<evidence type="ECO:0000259" key="4">
    <source>
        <dbReference type="SMART" id="SM01340"/>
    </source>
</evidence>
<proteinExistence type="inferred from homology"/>
<evidence type="ECO:0000256" key="2">
    <source>
        <dbReference type="ARBA" id="ARBA00022763"/>
    </source>
</evidence>
<name>A0A8H7NDC4_BIOOC</name>
<dbReference type="InterPro" id="IPR014721">
    <property type="entry name" value="Ribsml_uS5_D2-typ_fold_subgr"/>
</dbReference>
<keyword evidence="2" id="KW-0227">DNA damage</keyword>
<dbReference type="Pfam" id="PF01119">
    <property type="entry name" value="DNA_mis_repair"/>
    <property type="match status" value="1"/>
</dbReference>
<dbReference type="GO" id="GO:0140664">
    <property type="term" value="F:ATP-dependent DNA damage sensor activity"/>
    <property type="evidence" value="ECO:0007669"/>
    <property type="project" value="InterPro"/>
</dbReference>
<evidence type="ECO:0000256" key="3">
    <source>
        <dbReference type="SAM" id="MobiDB-lite"/>
    </source>
</evidence>
<gene>
    <name evidence="5" type="ORF">IM811_012306</name>
</gene>
<dbReference type="GO" id="GO:0032389">
    <property type="term" value="C:MutLalpha complex"/>
    <property type="evidence" value="ECO:0007669"/>
    <property type="project" value="TreeGrafter"/>
</dbReference>
<dbReference type="GO" id="GO:0061982">
    <property type="term" value="P:meiosis I cell cycle process"/>
    <property type="evidence" value="ECO:0007669"/>
    <property type="project" value="UniProtKB-ARBA"/>
</dbReference>
<dbReference type="GO" id="GO:0030983">
    <property type="term" value="F:mismatched DNA binding"/>
    <property type="evidence" value="ECO:0007669"/>
    <property type="project" value="InterPro"/>
</dbReference>
<dbReference type="SMART" id="SM01340">
    <property type="entry name" value="DNA_mis_repair"/>
    <property type="match status" value="1"/>
</dbReference>
<dbReference type="FunFam" id="3.30.565.10:FF:000017">
    <property type="entry name" value="PMS1 homolog 1, mismatch repair system component"/>
    <property type="match status" value="1"/>
</dbReference>
<dbReference type="SUPFAM" id="SSF54211">
    <property type="entry name" value="Ribosomal protein S5 domain 2-like"/>
    <property type="match status" value="1"/>
</dbReference>
<evidence type="ECO:0000313" key="6">
    <source>
        <dbReference type="Proteomes" id="UP000616885"/>
    </source>
</evidence>
<dbReference type="NCBIfam" id="TIGR00585">
    <property type="entry name" value="mutl"/>
    <property type="match status" value="1"/>
</dbReference>
<feature type="region of interest" description="Disordered" evidence="3">
    <location>
        <begin position="436"/>
        <end position="470"/>
    </location>
</feature>
<dbReference type="Gene3D" id="3.30.565.10">
    <property type="entry name" value="Histidine kinase-like ATPase, C-terminal domain"/>
    <property type="match status" value="1"/>
</dbReference>
<protein>
    <recommendedName>
        <fullName evidence="4">DNA mismatch repair protein S5 domain-containing protein</fullName>
    </recommendedName>
</protein>
<dbReference type="AlphaFoldDB" id="A0A8H7NDC4"/>
<dbReference type="GO" id="GO:0006298">
    <property type="term" value="P:mismatch repair"/>
    <property type="evidence" value="ECO:0007669"/>
    <property type="project" value="InterPro"/>
</dbReference>
<dbReference type="Pfam" id="PF13589">
    <property type="entry name" value="HATPase_c_3"/>
    <property type="match status" value="1"/>
</dbReference>
<dbReference type="GO" id="GO:0016887">
    <property type="term" value="F:ATP hydrolysis activity"/>
    <property type="evidence" value="ECO:0007669"/>
    <property type="project" value="InterPro"/>
</dbReference>
<dbReference type="PANTHER" id="PTHR10073:SF41">
    <property type="entry name" value="MISMATCH REPAIR PROTEIN, PUTATIVE (AFU_ORTHOLOGUE AFUA_8G05820)-RELATED"/>
    <property type="match status" value="1"/>
</dbReference>
<dbReference type="PANTHER" id="PTHR10073">
    <property type="entry name" value="DNA MISMATCH REPAIR PROTEIN MLH, PMS, MUTL"/>
    <property type="match status" value="1"/>
</dbReference>
<dbReference type="InterPro" id="IPR002099">
    <property type="entry name" value="MutL/Mlh/PMS"/>
</dbReference>
<dbReference type="Proteomes" id="UP000616885">
    <property type="component" value="Unassembled WGS sequence"/>
</dbReference>
<dbReference type="GO" id="GO:0005524">
    <property type="term" value="F:ATP binding"/>
    <property type="evidence" value="ECO:0007669"/>
    <property type="project" value="InterPro"/>
</dbReference>
<organism evidence="5 6">
    <name type="scientific">Bionectria ochroleuca</name>
    <name type="common">Gliocladium roseum</name>
    <dbReference type="NCBI Taxonomy" id="29856"/>
    <lineage>
        <taxon>Eukaryota</taxon>
        <taxon>Fungi</taxon>
        <taxon>Dikarya</taxon>
        <taxon>Ascomycota</taxon>
        <taxon>Pezizomycotina</taxon>
        <taxon>Sordariomycetes</taxon>
        <taxon>Hypocreomycetidae</taxon>
        <taxon>Hypocreales</taxon>
        <taxon>Bionectriaceae</taxon>
        <taxon>Clonostachys</taxon>
    </lineage>
</organism>
<dbReference type="InterPro" id="IPR036890">
    <property type="entry name" value="HATPase_C_sf"/>
</dbReference>
<dbReference type="EMBL" id="JADCTT010000004">
    <property type="protein sequence ID" value="KAF9753548.1"/>
    <property type="molecule type" value="Genomic_DNA"/>
</dbReference>
<dbReference type="Gene3D" id="3.30.230.10">
    <property type="match status" value="1"/>
</dbReference>
<sequence>MGIVELPSATARQLGASLDIVDPFALTKELLENSIDAGATHISILISPNTVDKILVRDNGFGIPRADFDALGRRSHTSKLETIDDLQKRGIKTLGFRGQALASANSIAAITITTRACGDAVASQLRLKPGVGGVEGRDVAPAPVGTTVKAEFLFEKMPIRKRYAVEESQKTLSKVKELLRAYALARPDIKLSFKVLNDSKNGWDYAPSRIATLQDAAMQIFGRELLNQCTYVEMKWDFPNAGDKLNVDEDIVMGLQAFLPMPGVDLTKAKAKGRFFSVNSRPIASNRGLPLRFVSTVKTFLSEASGGHAVTSRASIPFIQLNIQCDPGRYDVNVTPLKDELLFAEEEKVMRCFEALCRTTYQQSAQEAHQPEDKLRQVVDFSGMLQGVGKNPTPDSSPLGKDTSLSMYNKMNRQNESLQIGQSLPYKEASNSDVQEGIGESTSHAPMRTGFGVNLDRTQSNDTDKVSSSDEVMIQIPLRPLLPNKCVSTKGKPKASTSLPGQALSMGDIHRYFKPTNQYDFEIATDDTATETNQSTAPPSPQPMSSERIGVRRLPLQPVREGRLNILNNENGDNSRLDHDDEVHSPPILSPIAGRRMGSRQHLNPVRGIARTETMSRSQPPRHAQTISPLDIFRLVRL</sequence>
<evidence type="ECO:0000313" key="5">
    <source>
        <dbReference type="EMBL" id="KAF9753548.1"/>
    </source>
</evidence>
<feature type="domain" description="DNA mismatch repair protein S5" evidence="4">
    <location>
        <begin position="217"/>
        <end position="362"/>
    </location>
</feature>
<reference evidence="5" key="1">
    <citation type="submission" date="2020-10" db="EMBL/GenBank/DDBJ databases">
        <title>High-Quality Genome Resource of Clonostachys rosea strain S41 by Oxford Nanopore Long-Read Sequencing.</title>
        <authorList>
            <person name="Wang H."/>
        </authorList>
    </citation>
    <scope>NUCLEOTIDE SEQUENCE</scope>
    <source>
        <strain evidence="5">S41</strain>
    </source>
</reference>
<dbReference type="SUPFAM" id="SSF55874">
    <property type="entry name" value="ATPase domain of HSP90 chaperone/DNA topoisomerase II/histidine kinase"/>
    <property type="match status" value="1"/>
</dbReference>
<comment type="caution">
    <text evidence="5">The sequence shown here is derived from an EMBL/GenBank/DDBJ whole genome shotgun (WGS) entry which is preliminary data.</text>
</comment>
<evidence type="ECO:0000256" key="1">
    <source>
        <dbReference type="ARBA" id="ARBA00006082"/>
    </source>
</evidence>
<accession>A0A8H7NDC4</accession>
<dbReference type="InterPro" id="IPR013507">
    <property type="entry name" value="DNA_mismatch_S5_2-like"/>
</dbReference>
<comment type="similarity">
    <text evidence="1">Belongs to the DNA mismatch repair MutL/HexB family.</text>
</comment>
<dbReference type="InterPro" id="IPR038973">
    <property type="entry name" value="MutL/Mlh/Pms-like"/>
</dbReference>
<dbReference type="InterPro" id="IPR020568">
    <property type="entry name" value="Ribosomal_Su5_D2-typ_SF"/>
</dbReference>